<dbReference type="Pfam" id="PF07883">
    <property type="entry name" value="Cupin_2"/>
    <property type="match status" value="1"/>
</dbReference>
<dbReference type="PROSITE" id="PS50943">
    <property type="entry name" value="HTH_CROC1"/>
    <property type="match status" value="1"/>
</dbReference>
<dbReference type="CDD" id="cd02209">
    <property type="entry name" value="cupin_XRE_C"/>
    <property type="match status" value="1"/>
</dbReference>
<dbReference type="InterPro" id="IPR014710">
    <property type="entry name" value="RmlC-like_jellyroll"/>
</dbReference>
<dbReference type="PANTHER" id="PTHR46797">
    <property type="entry name" value="HTH-TYPE TRANSCRIPTIONAL REGULATOR"/>
    <property type="match status" value="1"/>
</dbReference>
<keyword evidence="4" id="KW-1185">Reference proteome</keyword>
<dbReference type="Gene3D" id="1.10.260.40">
    <property type="entry name" value="lambda repressor-like DNA-binding domains"/>
    <property type="match status" value="1"/>
</dbReference>
<name>A0ABX9AHS8_9ENTR</name>
<dbReference type="InterPro" id="IPR001387">
    <property type="entry name" value="Cro/C1-type_HTH"/>
</dbReference>
<dbReference type="CDD" id="cd00093">
    <property type="entry name" value="HTH_XRE"/>
    <property type="match status" value="1"/>
</dbReference>
<evidence type="ECO:0000259" key="2">
    <source>
        <dbReference type="PROSITE" id="PS50943"/>
    </source>
</evidence>
<evidence type="ECO:0000256" key="1">
    <source>
        <dbReference type="ARBA" id="ARBA00023125"/>
    </source>
</evidence>
<dbReference type="Proteomes" id="UP000825886">
    <property type="component" value="Chromosome"/>
</dbReference>
<evidence type="ECO:0000313" key="3">
    <source>
        <dbReference type="EMBL" id="QZN94602.1"/>
    </source>
</evidence>
<feature type="domain" description="HTH cro/C1-type" evidence="2">
    <location>
        <begin position="19"/>
        <end position="73"/>
    </location>
</feature>
<dbReference type="InterPro" id="IPR010982">
    <property type="entry name" value="Lambda_DNA-bd_dom_sf"/>
</dbReference>
<dbReference type="SUPFAM" id="SSF51182">
    <property type="entry name" value="RmlC-like cupins"/>
    <property type="match status" value="1"/>
</dbReference>
<dbReference type="EMBL" id="CP081864">
    <property type="protein sequence ID" value="QZN94602.1"/>
    <property type="molecule type" value="Genomic_DNA"/>
</dbReference>
<dbReference type="PANTHER" id="PTHR46797:SF1">
    <property type="entry name" value="METHYLPHOSPHONATE SYNTHASE"/>
    <property type="match status" value="1"/>
</dbReference>
<dbReference type="SUPFAM" id="SSF47413">
    <property type="entry name" value="lambda repressor-like DNA-binding domains"/>
    <property type="match status" value="1"/>
</dbReference>
<keyword evidence="1" id="KW-0238">DNA-binding</keyword>
<accession>A0ABX9AHS8</accession>
<dbReference type="InterPro" id="IPR011051">
    <property type="entry name" value="RmlC_Cupin_sf"/>
</dbReference>
<dbReference type="Gene3D" id="2.60.120.10">
    <property type="entry name" value="Jelly Rolls"/>
    <property type="match status" value="1"/>
</dbReference>
<dbReference type="InterPro" id="IPR050807">
    <property type="entry name" value="TransReg_Diox_bact_type"/>
</dbReference>
<proteinExistence type="predicted"/>
<dbReference type="Pfam" id="PF01381">
    <property type="entry name" value="HTH_3"/>
    <property type="match status" value="1"/>
</dbReference>
<sequence>MENNMPLSSTPIGILAVAVKRERERIGISVSELAKRAGIAKSTLSQLESGSGNPSLETLWALAMALDVQVTQLIAAPQPRVQVIRAHEGEIVAAEQAHYFVTLLAVCPRGMQRDIYRVTAQPGSVRRSVPHQPGTLEHVMLSRGRAVLGPEGHEITLNAGDYVSYAADGPHTFEALEEDTCAVMVIEHP</sequence>
<reference evidence="3 4" key="1">
    <citation type="submission" date="2021-08" db="EMBL/GenBank/DDBJ databases">
        <title>Culture and genomic analysis of Symbiopectobacterium purcellii sp. nov. gen. nov., isolated from the leafhopper Empoasca decipiens.</title>
        <authorList>
            <person name="Nadal-Jimenez P."/>
            <person name="Siozios S."/>
            <person name="Halliday N."/>
            <person name="Camara M."/>
            <person name="Hurst G.D.D."/>
        </authorList>
    </citation>
    <scope>NUCLEOTIDE SEQUENCE [LARGE SCALE GENOMIC DNA]</scope>
    <source>
        <strain evidence="3 4">SyEd1</strain>
    </source>
</reference>
<dbReference type="InterPro" id="IPR013096">
    <property type="entry name" value="Cupin_2"/>
</dbReference>
<gene>
    <name evidence="3" type="ORF">K6K13_15050</name>
</gene>
<dbReference type="SMART" id="SM00530">
    <property type="entry name" value="HTH_XRE"/>
    <property type="match status" value="1"/>
</dbReference>
<protein>
    <submittedName>
        <fullName evidence="3">XRE family transcriptional regulator</fullName>
    </submittedName>
</protein>
<organism evidence="3 4">
    <name type="scientific">Symbiopectobacterium purcellii</name>
    <dbReference type="NCBI Taxonomy" id="2871826"/>
    <lineage>
        <taxon>Bacteria</taxon>
        <taxon>Pseudomonadati</taxon>
        <taxon>Pseudomonadota</taxon>
        <taxon>Gammaproteobacteria</taxon>
        <taxon>Enterobacterales</taxon>
        <taxon>Enterobacteriaceae</taxon>
    </lineage>
</organism>
<evidence type="ECO:0000313" key="4">
    <source>
        <dbReference type="Proteomes" id="UP000825886"/>
    </source>
</evidence>